<dbReference type="PROSITE" id="PS00028">
    <property type="entry name" value="ZINC_FINGER_C2H2_1"/>
    <property type="match status" value="2"/>
</dbReference>
<keyword evidence="6" id="KW-0805">Transcription regulation</keyword>
<evidence type="ECO:0000256" key="4">
    <source>
        <dbReference type="ARBA" id="ARBA00022771"/>
    </source>
</evidence>
<dbReference type="InterPro" id="IPR051007">
    <property type="entry name" value="creA/MIG_C2H2-ZnF"/>
</dbReference>
<comment type="subcellular location">
    <subcellularLocation>
        <location evidence="1">Nucleus</location>
    </subcellularLocation>
</comment>
<feature type="domain" description="C2H2-type" evidence="10">
    <location>
        <begin position="48"/>
        <end position="77"/>
    </location>
</feature>
<evidence type="ECO:0000256" key="3">
    <source>
        <dbReference type="ARBA" id="ARBA00022737"/>
    </source>
</evidence>
<name>A0ABP9YQE3_9FUNG</name>
<dbReference type="Gene3D" id="3.30.160.60">
    <property type="entry name" value="Classic Zinc Finger"/>
    <property type="match status" value="2"/>
</dbReference>
<comment type="caution">
    <text evidence="11">The sequence shown here is derived from an EMBL/GenBank/DDBJ whole genome shotgun (WGS) entry which is preliminary data.</text>
</comment>
<feature type="domain" description="C2H2-type" evidence="10">
    <location>
        <begin position="20"/>
        <end position="47"/>
    </location>
</feature>
<accession>A0ABP9YQE3</accession>
<dbReference type="InterPro" id="IPR013087">
    <property type="entry name" value="Znf_C2H2_type"/>
</dbReference>
<dbReference type="Proteomes" id="UP001473302">
    <property type="component" value="Unassembled WGS sequence"/>
</dbReference>
<protein>
    <recommendedName>
        <fullName evidence="10">C2H2-type domain-containing protein</fullName>
    </recommendedName>
</protein>
<evidence type="ECO:0000256" key="7">
    <source>
        <dbReference type="ARBA" id="ARBA00023163"/>
    </source>
</evidence>
<dbReference type="SUPFAM" id="SSF57667">
    <property type="entry name" value="beta-beta-alpha zinc fingers"/>
    <property type="match status" value="1"/>
</dbReference>
<evidence type="ECO:0000256" key="8">
    <source>
        <dbReference type="ARBA" id="ARBA00023242"/>
    </source>
</evidence>
<keyword evidence="12" id="KW-1185">Reference proteome</keyword>
<gene>
    <name evidence="11" type="ORF">MFLAVUS_002486</name>
</gene>
<evidence type="ECO:0000313" key="11">
    <source>
        <dbReference type="EMBL" id="GAA5809083.1"/>
    </source>
</evidence>
<dbReference type="PANTHER" id="PTHR47428">
    <property type="entry name" value="REGULATORY PROTEIN MIG1-RELATED"/>
    <property type="match status" value="1"/>
</dbReference>
<dbReference type="EMBL" id="BAABUK010000004">
    <property type="protein sequence ID" value="GAA5809083.1"/>
    <property type="molecule type" value="Genomic_DNA"/>
</dbReference>
<keyword evidence="4 9" id="KW-0863">Zinc-finger</keyword>
<proteinExistence type="predicted"/>
<keyword evidence="8" id="KW-0539">Nucleus</keyword>
<dbReference type="InterPro" id="IPR036236">
    <property type="entry name" value="Znf_C2H2_sf"/>
</dbReference>
<sequence>MTVIIQQRGSEKATDKLRPFQCNICHKAFVRLEHRTRHIRTHTGEKPHVCLYAHCDKRFSRSDELTRHNRIHNTPAKRTRQKRKVESYSTLNPVSNDITTSNLNNYTLYNFGSHNKHQILTDFSDSDSEHIFTPESSPSLDSFKTDPSRSKLILPPLLIGLRKPDQIANNSQCKPSVIFADTPHLPSIRFLLG</sequence>
<evidence type="ECO:0000313" key="12">
    <source>
        <dbReference type="Proteomes" id="UP001473302"/>
    </source>
</evidence>
<keyword evidence="7" id="KW-0804">Transcription</keyword>
<keyword evidence="3" id="KW-0677">Repeat</keyword>
<evidence type="ECO:0000256" key="5">
    <source>
        <dbReference type="ARBA" id="ARBA00022833"/>
    </source>
</evidence>
<evidence type="ECO:0000256" key="1">
    <source>
        <dbReference type="ARBA" id="ARBA00004123"/>
    </source>
</evidence>
<evidence type="ECO:0000256" key="2">
    <source>
        <dbReference type="ARBA" id="ARBA00022723"/>
    </source>
</evidence>
<dbReference type="SMART" id="SM00355">
    <property type="entry name" value="ZnF_C2H2"/>
    <property type="match status" value="2"/>
</dbReference>
<evidence type="ECO:0000256" key="9">
    <source>
        <dbReference type="PROSITE-ProRule" id="PRU00042"/>
    </source>
</evidence>
<evidence type="ECO:0000259" key="10">
    <source>
        <dbReference type="PROSITE" id="PS50157"/>
    </source>
</evidence>
<dbReference type="Pfam" id="PF00096">
    <property type="entry name" value="zf-C2H2"/>
    <property type="match status" value="2"/>
</dbReference>
<keyword evidence="2" id="KW-0479">Metal-binding</keyword>
<dbReference type="PROSITE" id="PS50157">
    <property type="entry name" value="ZINC_FINGER_C2H2_2"/>
    <property type="match status" value="2"/>
</dbReference>
<evidence type="ECO:0000256" key="6">
    <source>
        <dbReference type="ARBA" id="ARBA00023015"/>
    </source>
</evidence>
<keyword evidence="5" id="KW-0862">Zinc</keyword>
<organism evidence="11 12">
    <name type="scientific">Mucor flavus</name>
    <dbReference type="NCBI Taxonomy" id="439312"/>
    <lineage>
        <taxon>Eukaryota</taxon>
        <taxon>Fungi</taxon>
        <taxon>Fungi incertae sedis</taxon>
        <taxon>Mucoromycota</taxon>
        <taxon>Mucoromycotina</taxon>
        <taxon>Mucoromycetes</taxon>
        <taxon>Mucorales</taxon>
        <taxon>Mucorineae</taxon>
        <taxon>Mucoraceae</taxon>
        <taxon>Mucor</taxon>
    </lineage>
</organism>
<reference evidence="11 12" key="1">
    <citation type="submission" date="2024-04" db="EMBL/GenBank/DDBJ databases">
        <title>genome sequences of Mucor flavus KT1a and Helicostylum pulchrum KT1b strains isolated from the surface of a dry-aged beef.</title>
        <authorList>
            <person name="Toyotome T."/>
            <person name="Hosono M."/>
            <person name="Torimaru M."/>
            <person name="Fukuda K."/>
            <person name="Mikami N."/>
        </authorList>
    </citation>
    <scope>NUCLEOTIDE SEQUENCE [LARGE SCALE GENOMIC DNA]</scope>
    <source>
        <strain evidence="11 12">KT1a</strain>
    </source>
</reference>
<dbReference type="PANTHER" id="PTHR47428:SF1">
    <property type="entry name" value="REGULATORY PROTEIN MIG1-RELATED"/>
    <property type="match status" value="1"/>
</dbReference>